<keyword evidence="9 11" id="KW-0811">Translocation</keyword>
<evidence type="ECO:0000256" key="7">
    <source>
        <dbReference type="ARBA" id="ARBA00022927"/>
    </source>
</evidence>
<evidence type="ECO:0000313" key="13">
    <source>
        <dbReference type="EMBL" id="MFA0567656.1"/>
    </source>
</evidence>
<evidence type="ECO:0000256" key="1">
    <source>
        <dbReference type="ARBA" id="ARBA00004651"/>
    </source>
</evidence>
<evidence type="ECO:0000256" key="5">
    <source>
        <dbReference type="ARBA" id="ARBA00022475"/>
    </source>
</evidence>
<dbReference type="EMBL" id="JBFRUW010000008">
    <property type="protein sequence ID" value="MFA0567656.1"/>
    <property type="molecule type" value="Genomic_DNA"/>
</dbReference>
<evidence type="ECO:0000256" key="11">
    <source>
        <dbReference type="RuleBase" id="RU365087"/>
    </source>
</evidence>
<evidence type="ECO:0000256" key="10">
    <source>
        <dbReference type="ARBA" id="ARBA00023136"/>
    </source>
</evidence>
<proteinExistence type="inferred from homology"/>
<evidence type="ECO:0000313" key="14">
    <source>
        <dbReference type="Proteomes" id="UP001570417"/>
    </source>
</evidence>
<dbReference type="Pfam" id="PF03840">
    <property type="entry name" value="SecG"/>
    <property type="match status" value="1"/>
</dbReference>
<comment type="function">
    <text evidence="11">Involved in protein export. Participates in an early event of protein translocation.</text>
</comment>
<feature type="region of interest" description="Disordered" evidence="12">
    <location>
        <begin position="78"/>
        <end position="101"/>
    </location>
</feature>
<name>A0ABV4N921_9VIBR</name>
<evidence type="ECO:0000256" key="2">
    <source>
        <dbReference type="ARBA" id="ARBA00008445"/>
    </source>
</evidence>
<dbReference type="NCBIfam" id="TIGR00810">
    <property type="entry name" value="secG"/>
    <property type="match status" value="1"/>
</dbReference>
<keyword evidence="6" id="KW-0812">Transmembrane</keyword>
<dbReference type="InterPro" id="IPR004692">
    <property type="entry name" value="SecG"/>
</dbReference>
<dbReference type="PANTHER" id="PTHR34182">
    <property type="entry name" value="PROTEIN-EXPORT MEMBRANE PROTEIN SECG"/>
    <property type="match status" value="1"/>
</dbReference>
<evidence type="ECO:0000256" key="6">
    <source>
        <dbReference type="ARBA" id="ARBA00022692"/>
    </source>
</evidence>
<evidence type="ECO:0000256" key="12">
    <source>
        <dbReference type="SAM" id="MobiDB-lite"/>
    </source>
</evidence>
<reference evidence="13 14" key="1">
    <citation type="journal article" date="2024" name="ISME J.">
        <title>Tailless and filamentous prophages are predominant in marine Vibrio.</title>
        <authorList>
            <person name="Steensen K."/>
            <person name="Seneca J."/>
            <person name="Bartlau N."/>
            <person name="Yu X.A."/>
            <person name="Hussain F.A."/>
            <person name="Polz M.F."/>
        </authorList>
    </citation>
    <scope>NUCLEOTIDE SEQUENCE [LARGE SCALE GENOMIC DNA]</scope>
    <source>
        <strain evidence="13 14">10N.222.51.A1</strain>
    </source>
</reference>
<keyword evidence="10" id="KW-0472">Membrane</keyword>
<protein>
    <recommendedName>
        <fullName evidence="3 11">Protein-export membrane protein SecG</fullName>
    </recommendedName>
</protein>
<feature type="compositionally biased region" description="Polar residues" evidence="12">
    <location>
        <begin position="78"/>
        <end position="87"/>
    </location>
</feature>
<comment type="caution">
    <text evidence="13">The sequence shown here is derived from an EMBL/GenBank/DDBJ whole genome shotgun (WGS) entry which is preliminary data.</text>
</comment>
<dbReference type="PANTHER" id="PTHR34182:SF1">
    <property type="entry name" value="PROTEIN-EXPORT MEMBRANE PROTEIN SECG"/>
    <property type="match status" value="1"/>
</dbReference>
<evidence type="ECO:0000256" key="3">
    <source>
        <dbReference type="ARBA" id="ARBA00017876"/>
    </source>
</evidence>
<keyword evidence="7 11" id="KW-0653">Protein transport</keyword>
<dbReference type="RefSeq" id="WP_137371710.1">
    <property type="nucleotide sequence ID" value="NZ_AP025491.1"/>
</dbReference>
<accession>A0ABV4N921</accession>
<keyword evidence="14" id="KW-1185">Reference proteome</keyword>
<evidence type="ECO:0000256" key="4">
    <source>
        <dbReference type="ARBA" id="ARBA00022448"/>
    </source>
</evidence>
<keyword evidence="4 11" id="KW-0813">Transport</keyword>
<comment type="similarity">
    <text evidence="2 11">Belongs to the SecG family.</text>
</comment>
<comment type="subcellular location">
    <subcellularLocation>
        <location evidence="1 11">Cell membrane</location>
        <topology evidence="1 11">Multi-pass membrane protein</topology>
    </subcellularLocation>
</comment>
<evidence type="ECO:0000256" key="9">
    <source>
        <dbReference type="ARBA" id="ARBA00023010"/>
    </source>
</evidence>
<dbReference type="PRINTS" id="PR01651">
    <property type="entry name" value="SECGEXPORT"/>
</dbReference>
<organism evidence="13 14">
    <name type="scientific">Vibrio gallaecicus</name>
    <dbReference type="NCBI Taxonomy" id="552386"/>
    <lineage>
        <taxon>Bacteria</taxon>
        <taxon>Pseudomonadati</taxon>
        <taxon>Pseudomonadota</taxon>
        <taxon>Gammaproteobacteria</taxon>
        <taxon>Vibrionales</taxon>
        <taxon>Vibrionaceae</taxon>
        <taxon>Vibrio</taxon>
    </lineage>
</organism>
<evidence type="ECO:0000256" key="8">
    <source>
        <dbReference type="ARBA" id="ARBA00022989"/>
    </source>
</evidence>
<keyword evidence="8" id="KW-1133">Transmembrane helix</keyword>
<keyword evidence="5 11" id="KW-1003">Cell membrane</keyword>
<sequence>METIITTICLVSAVATIALILLQKGKGANMGTAFNTGTPSAASNSSESDTRLNKLTTASAVLFFGCSIVLTNISMSSPTIQEESPASVQAPVERSEFDIPQ</sequence>
<gene>
    <name evidence="13" type="primary">secG</name>
    <name evidence="13" type="ORF">AB4566_05135</name>
</gene>
<dbReference type="Proteomes" id="UP001570417">
    <property type="component" value="Unassembled WGS sequence"/>
</dbReference>